<protein>
    <recommendedName>
        <fullName evidence="7 8">ABC-2 type transporter transmembrane domain-containing protein</fullName>
    </recommendedName>
</protein>
<dbReference type="NCBIfam" id="TIGR03062">
    <property type="entry name" value="pip_yhgE_Cterm"/>
    <property type="match status" value="1"/>
</dbReference>
<dbReference type="Gene3D" id="3.40.1710.10">
    <property type="entry name" value="abc type-2 transporter like domain"/>
    <property type="match status" value="1"/>
</dbReference>
<evidence type="ECO:0000256" key="2">
    <source>
        <dbReference type="ARBA" id="ARBA00022692"/>
    </source>
</evidence>
<feature type="transmembrane region" description="Helical" evidence="6">
    <location>
        <begin position="647"/>
        <end position="666"/>
    </location>
</feature>
<keyword evidence="5" id="KW-0175">Coiled coil</keyword>
<evidence type="ECO:0000259" key="8">
    <source>
        <dbReference type="Pfam" id="PF12698"/>
    </source>
</evidence>
<dbReference type="RefSeq" id="WP_043662809.1">
    <property type="nucleotide sequence ID" value="NZ_CANCWB010000005.1"/>
</dbReference>
<feature type="coiled-coil region" evidence="5">
    <location>
        <begin position="336"/>
        <end position="363"/>
    </location>
</feature>
<accession>A0A2S7F9F0</accession>
<evidence type="ECO:0000259" key="7">
    <source>
        <dbReference type="Pfam" id="PF01061"/>
    </source>
</evidence>
<dbReference type="InterPro" id="IPR017501">
    <property type="entry name" value="Phage_infect_YhgE_C"/>
</dbReference>
<dbReference type="GO" id="GO:0140359">
    <property type="term" value="F:ABC-type transporter activity"/>
    <property type="evidence" value="ECO:0007669"/>
    <property type="project" value="InterPro"/>
</dbReference>
<dbReference type="Pfam" id="PF12698">
    <property type="entry name" value="ABC2_membrane_3"/>
    <property type="match status" value="1"/>
</dbReference>
<proteinExistence type="predicted"/>
<dbReference type="PANTHER" id="PTHR43077:SF10">
    <property type="entry name" value="TRANSPORT PERMEASE PROTEIN"/>
    <property type="match status" value="1"/>
</dbReference>
<dbReference type="NCBIfam" id="TIGR03061">
    <property type="entry name" value="pip_yhgE_Nterm"/>
    <property type="match status" value="1"/>
</dbReference>
<comment type="subcellular location">
    <subcellularLocation>
        <location evidence="1">Membrane</location>
        <topology evidence="1">Multi-pass membrane protein</topology>
    </subcellularLocation>
</comment>
<dbReference type="SUPFAM" id="SSF58104">
    <property type="entry name" value="Methyl-accepting chemotaxis protein (MCP) signaling domain"/>
    <property type="match status" value="1"/>
</dbReference>
<reference evidence="9 10" key="1">
    <citation type="submission" date="2016-01" db="EMBL/GenBank/DDBJ databases">
        <title>Characterization of the Clostridium difficile lineages that are prevalent in Hong Kong and China.</title>
        <authorList>
            <person name="Kwok J.S.-L."/>
            <person name="Lam W.-Y."/>
            <person name="Ip M."/>
            <person name="Chan T.-F."/>
            <person name="Hawkey P.M."/>
            <person name="Tsui S.K.-W."/>
        </authorList>
    </citation>
    <scope>NUCLEOTIDE SEQUENCE [LARGE SCALE GENOMIC DNA]</scope>
    <source>
        <strain evidence="9 10">300064</strain>
    </source>
</reference>
<evidence type="ECO:0000256" key="3">
    <source>
        <dbReference type="ARBA" id="ARBA00022989"/>
    </source>
</evidence>
<evidence type="ECO:0000313" key="9">
    <source>
        <dbReference type="EMBL" id="PPV14119.1"/>
    </source>
</evidence>
<feature type="domain" description="ABC-2 type transporter transmembrane" evidence="7">
    <location>
        <begin position="581"/>
        <end position="691"/>
    </location>
</feature>
<keyword evidence="2 6" id="KW-0812">Transmembrane</keyword>
<evidence type="ECO:0000313" key="10">
    <source>
        <dbReference type="Proteomes" id="UP000238081"/>
    </source>
</evidence>
<dbReference type="AlphaFoldDB" id="A0A2S7F9F0"/>
<evidence type="ECO:0000256" key="6">
    <source>
        <dbReference type="SAM" id="Phobius"/>
    </source>
</evidence>
<feature type="transmembrane region" description="Helical" evidence="6">
    <location>
        <begin position="587"/>
        <end position="608"/>
    </location>
</feature>
<dbReference type="Proteomes" id="UP000238081">
    <property type="component" value="Unassembled WGS sequence"/>
</dbReference>
<dbReference type="InterPro" id="IPR013525">
    <property type="entry name" value="ABC2_TM"/>
</dbReference>
<feature type="transmembrane region" description="Helical" evidence="6">
    <location>
        <begin position="614"/>
        <end position="635"/>
    </location>
</feature>
<feature type="transmembrane region" description="Helical" evidence="6">
    <location>
        <begin position="522"/>
        <end position="542"/>
    </location>
</feature>
<comment type="caution">
    <text evidence="9">The sequence shown here is derived from an EMBL/GenBank/DDBJ whole genome shotgun (WGS) entry which is preliminary data.</text>
</comment>
<feature type="domain" description="ABC-2 type transporter transmembrane" evidence="8">
    <location>
        <begin position="23"/>
        <end position="188"/>
    </location>
</feature>
<feature type="transmembrane region" description="Helical" evidence="6">
    <location>
        <begin position="701"/>
        <end position="722"/>
    </location>
</feature>
<dbReference type="EMBL" id="LRDH01000112">
    <property type="protein sequence ID" value="PPV14119.1"/>
    <property type="molecule type" value="Genomic_DNA"/>
</dbReference>
<evidence type="ECO:0000256" key="4">
    <source>
        <dbReference type="ARBA" id="ARBA00023136"/>
    </source>
</evidence>
<dbReference type="PANTHER" id="PTHR43077">
    <property type="entry name" value="TRANSPORT PERMEASE YVFS-RELATED"/>
    <property type="match status" value="1"/>
</dbReference>
<dbReference type="InterPro" id="IPR017500">
    <property type="entry name" value="Phage_infect_YhgE_N"/>
</dbReference>
<name>A0A2S7F9F0_CLOBU</name>
<evidence type="ECO:0000256" key="5">
    <source>
        <dbReference type="SAM" id="Coils"/>
    </source>
</evidence>
<keyword evidence="4 6" id="KW-0472">Membrane</keyword>
<sequence length="744" mass="82366">MKKIWNIYKTDIKNIITNYAAFITIAALCILPSLYAWFNIAASWDPYAKEATSQIKIGVINNDDGAEVEGKEINMGDLIVDGLKENELMGWQFVDDDEAEQMLEQGKFYATITIPPQFSKDITSIITSNIKKGDIIYKVNEKINAIAPKLTDKGASGVQENISKTLIETVSSTLLNATKSIGIELENIKPKITNVYNLLKEVQGEFDDINSTVDLAYKGAIQLKDLTQKINEDIPLIKNTIDNSKDLSNEIKSFLTTSKASLNELNPTIKEDIRLLSEISGGISDYASAISDAINSGSDKVPGMIENLEGKLNSIGNLTNSLLKVIEKLNKISPKLDSTVEKLRNINASIESTKENLTKVKNAVNSGTTPDLSVLNNIKSLSESVKVVADDLYSKYDSDIAVKINSIIDTAYSTSNNIISILDESEKKLPNVSELLNTAYEGADKGISGIKFIKEELPQAEEMINSLVGKMDKANNDEGLKELLELLRNDVEERSDFLANPVNLVEEELFPMGNYGTAMTPFYTTLALWAGCLFLVSLLSVNPHNTENSSNRFFNINAGERKKEHKKIRKEALWYAVGITEDYFGKLLLFITLAIIQAFVVSIGDLYILDIYCLNPGVFILVSIITGITFSLIIYTACSVFGNVGKVICIVLLVFQIGGSSGTFPIELTPKFFQSIHPFLPFTYTVSLMREMIGGMVKEVVIKDCTIILIFIGMSLLIGIFLKTPFNKFIKKFNEKFEESHLGE</sequence>
<dbReference type="GO" id="GO:0016020">
    <property type="term" value="C:membrane"/>
    <property type="evidence" value="ECO:0007669"/>
    <property type="project" value="UniProtKB-SubCell"/>
</dbReference>
<organism evidence="9 10">
    <name type="scientific">Clostridium butyricum</name>
    <dbReference type="NCBI Taxonomy" id="1492"/>
    <lineage>
        <taxon>Bacteria</taxon>
        <taxon>Bacillati</taxon>
        <taxon>Bacillota</taxon>
        <taxon>Clostridia</taxon>
        <taxon>Eubacteriales</taxon>
        <taxon>Clostridiaceae</taxon>
        <taxon>Clostridium</taxon>
    </lineage>
</organism>
<keyword evidence="3 6" id="KW-1133">Transmembrane helix</keyword>
<evidence type="ECO:0000256" key="1">
    <source>
        <dbReference type="ARBA" id="ARBA00004141"/>
    </source>
</evidence>
<dbReference type="Pfam" id="PF01061">
    <property type="entry name" value="ABC2_membrane"/>
    <property type="match status" value="1"/>
</dbReference>
<feature type="transmembrane region" description="Helical" evidence="6">
    <location>
        <begin position="20"/>
        <end position="38"/>
    </location>
</feature>
<dbReference type="InterPro" id="IPR051328">
    <property type="entry name" value="T7SS_ABC-Transporter"/>
</dbReference>
<gene>
    <name evidence="9" type="ORF">AWN73_14710</name>
</gene>